<accession>A0A6A6VP82</accession>
<keyword evidence="3" id="KW-1185">Reference proteome</keyword>
<name>A0A6A6VP82_9PLEO</name>
<evidence type="ECO:0000313" key="3">
    <source>
        <dbReference type="Proteomes" id="UP000799440"/>
    </source>
</evidence>
<protein>
    <submittedName>
        <fullName evidence="2">Heterokaryon incompatibility protein</fullName>
    </submittedName>
</protein>
<feature type="domain" description="Heterokaryon incompatibility" evidence="1">
    <location>
        <begin position="59"/>
        <end position="222"/>
    </location>
</feature>
<sequence length="607" mass="68047">MDDPHTYQYTPLRSDNHIRLLQVIPSKPSEDAQDQVYTYRLIETEVPALDAEEAPVMAFEAASYTWGSATRVGNLHMDGGRGTIALTQSLSEALPYLAKHSETGYLWLDQICIHQADPVEKAHQVAMMSRIYKSASRVLVWLGLKTEQDEICKEWLHEIEEMLKTMPNSHLTLHSSPTFNPSIRHLIVTSTFTNPSNPPHYPPAIHHFFTRPWFTRGWIVQEFLLARSVHLLTSSLTFTVEDLADMYTIPPSSRSGPTDTSLSYRILMNIKLEPFTEAQPLAWLRLITQATQEFETRELADSLFAFLGLLPADTGFMPDYSMSIRENFTRFAATLAERFGRLEFLSMWSANLDPLVPITPEELKGFPSWVPSFSWIPLSAPFRLAVGGVRSLGCEIRWNADKGRAHVHGGENEEAGKTGRLVVKGRVIDSLATVSTARFRRAFDVESEYLGSLVEQIRRDIPGLAEHWGVKDLLRFLLTVSYNGSEPRETVEQVLGETEGVFMELANKAAGYNNSWGLCLAMGVGRRFARTGKGRLALVPFIGSKADEEGKGSKIVVLHGCIVPMVLEGVEGSKDEWRVVGDCYVEGFMFGEGVEWDIDEAESFVLV</sequence>
<dbReference type="InterPro" id="IPR010730">
    <property type="entry name" value="HET"/>
</dbReference>
<dbReference type="EMBL" id="MU006562">
    <property type="protein sequence ID" value="KAF2751390.1"/>
    <property type="molecule type" value="Genomic_DNA"/>
</dbReference>
<organism evidence="2 3">
    <name type="scientific">Sporormia fimetaria CBS 119925</name>
    <dbReference type="NCBI Taxonomy" id="1340428"/>
    <lineage>
        <taxon>Eukaryota</taxon>
        <taxon>Fungi</taxon>
        <taxon>Dikarya</taxon>
        <taxon>Ascomycota</taxon>
        <taxon>Pezizomycotina</taxon>
        <taxon>Dothideomycetes</taxon>
        <taxon>Pleosporomycetidae</taxon>
        <taxon>Pleosporales</taxon>
        <taxon>Sporormiaceae</taxon>
        <taxon>Sporormia</taxon>
    </lineage>
</organism>
<dbReference type="OrthoDB" id="3548654at2759"/>
<dbReference type="PANTHER" id="PTHR24148">
    <property type="entry name" value="ANKYRIN REPEAT DOMAIN-CONTAINING PROTEIN 39 HOMOLOG-RELATED"/>
    <property type="match status" value="1"/>
</dbReference>
<evidence type="ECO:0000313" key="2">
    <source>
        <dbReference type="EMBL" id="KAF2751390.1"/>
    </source>
</evidence>
<reference evidence="2" key="1">
    <citation type="journal article" date="2020" name="Stud. Mycol.">
        <title>101 Dothideomycetes genomes: a test case for predicting lifestyles and emergence of pathogens.</title>
        <authorList>
            <person name="Haridas S."/>
            <person name="Albert R."/>
            <person name="Binder M."/>
            <person name="Bloem J."/>
            <person name="Labutti K."/>
            <person name="Salamov A."/>
            <person name="Andreopoulos B."/>
            <person name="Baker S."/>
            <person name="Barry K."/>
            <person name="Bills G."/>
            <person name="Bluhm B."/>
            <person name="Cannon C."/>
            <person name="Castanera R."/>
            <person name="Culley D."/>
            <person name="Daum C."/>
            <person name="Ezra D."/>
            <person name="Gonzalez J."/>
            <person name="Henrissat B."/>
            <person name="Kuo A."/>
            <person name="Liang C."/>
            <person name="Lipzen A."/>
            <person name="Lutzoni F."/>
            <person name="Magnuson J."/>
            <person name="Mondo S."/>
            <person name="Nolan M."/>
            <person name="Ohm R."/>
            <person name="Pangilinan J."/>
            <person name="Park H.-J."/>
            <person name="Ramirez L."/>
            <person name="Alfaro M."/>
            <person name="Sun H."/>
            <person name="Tritt A."/>
            <person name="Yoshinaga Y."/>
            <person name="Zwiers L.-H."/>
            <person name="Turgeon B."/>
            <person name="Goodwin S."/>
            <person name="Spatafora J."/>
            <person name="Crous P."/>
            <person name="Grigoriev I."/>
        </authorList>
    </citation>
    <scope>NUCLEOTIDE SEQUENCE</scope>
    <source>
        <strain evidence="2">CBS 119925</strain>
    </source>
</reference>
<proteinExistence type="predicted"/>
<dbReference type="PANTHER" id="PTHR24148:SF64">
    <property type="entry name" value="HETEROKARYON INCOMPATIBILITY DOMAIN-CONTAINING PROTEIN"/>
    <property type="match status" value="1"/>
</dbReference>
<dbReference type="Pfam" id="PF06985">
    <property type="entry name" value="HET"/>
    <property type="match status" value="1"/>
</dbReference>
<dbReference type="Proteomes" id="UP000799440">
    <property type="component" value="Unassembled WGS sequence"/>
</dbReference>
<evidence type="ECO:0000259" key="1">
    <source>
        <dbReference type="Pfam" id="PF06985"/>
    </source>
</evidence>
<dbReference type="InterPro" id="IPR052895">
    <property type="entry name" value="HetReg/Transcr_Mod"/>
</dbReference>
<gene>
    <name evidence="2" type="ORF">M011DRAFT_112804</name>
</gene>
<dbReference type="AlphaFoldDB" id="A0A6A6VP82"/>